<evidence type="ECO:0000256" key="2">
    <source>
        <dbReference type="SAM" id="Coils"/>
    </source>
</evidence>
<evidence type="ECO:0000256" key="1">
    <source>
        <dbReference type="ARBA" id="ARBA00022729"/>
    </source>
</evidence>
<keyword evidence="1 3" id="KW-0732">Signal</keyword>
<feature type="coiled-coil region" evidence="2">
    <location>
        <begin position="34"/>
        <end position="75"/>
    </location>
</feature>
<dbReference type="Pfam" id="PF01551">
    <property type="entry name" value="Peptidase_M23"/>
    <property type="match status" value="1"/>
</dbReference>
<evidence type="ECO:0000256" key="3">
    <source>
        <dbReference type="SAM" id="SignalP"/>
    </source>
</evidence>
<comment type="caution">
    <text evidence="5">The sequence shown here is derived from an EMBL/GenBank/DDBJ whole genome shotgun (WGS) entry which is preliminary data.</text>
</comment>
<dbReference type="GO" id="GO:0004222">
    <property type="term" value="F:metalloendopeptidase activity"/>
    <property type="evidence" value="ECO:0007669"/>
    <property type="project" value="TreeGrafter"/>
</dbReference>
<dbReference type="Proteomes" id="UP000177777">
    <property type="component" value="Unassembled WGS sequence"/>
</dbReference>
<dbReference type="InterPro" id="IPR050570">
    <property type="entry name" value="Cell_wall_metabolism_enzyme"/>
</dbReference>
<keyword evidence="2" id="KW-0175">Coiled coil</keyword>
<feature type="domain" description="M23ase beta-sheet core" evidence="4">
    <location>
        <begin position="297"/>
        <end position="390"/>
    </location>
</feature>
<reference evidence="5 6" key="1">
    <citation type="journal article" date="2016" name="Nat. Commun.">
        <title>Thousands of microbial genomes shed light on interconnected biogeochemical processes in an aquifer system.</title>
        <authorList>
            <person name="Anantharaman K."/>
            <person name="Brown C.T."/>
            <person name="Hug L.A."/>
            <person name="Sharon I."/>
            <person name="Castelle C.J."/>
            <person name="Probst A.J."/>
            <person name="Thomas B.C."/>
            <person name="Singh A."/>
            <person name="Wilkins M.J."/>
            <person name="Karaoz U."/>
            <person name="Brodie E.L."/>
            <person name="Williams K.H."/>
            <person name="Hubbard S.S."/>
            <person name="Banfield J.F."/>
        </authorList>
    </citation>
    <scope>NUCLEOTIDE SEQUENCE [LARGE SCALE GENOMIC DNA]</scope>
</reference>
<gene>
    <name evidence="5" type="ORF">A3D42_01210</name>
</gene>
<dbReference type="EMBL" id="MFUE01000013">
    <property type="protein sequence ID" value="OGI77598.1"/>
    <property type="molecule type" value="Genomic_DNA"/>
</dbReference>
<dbReference type="InterPro" id="IPR016047">
    <property type="entry name" value="M23ase_b-sheet_dom"/>
</dbReference>
<feature type="chain" id="PRO_5009527330" description="M23ase beta-sheet core domain-containing protein" evidence="3">
    <location>
        <begin position="32"/>
        <end position="432"/>
    </location>
</feature>
<dbReference type="InterPro" id="IPR011055">
    <property type="entry name" value="Dup_hybrid_motif"/>
</dbReference>
<evidence type="ECO:0000313" key="6">
    <source>
        <dbReference type="Proteomes" id="UP000177777"/>
    </source>
</evidence>
<dbReference type="Gene3D" id="2.70.70.10">
    <property type="entry name" value="Glucose Permease (Domain IIA)"/>
    <property type="match status" value="1"/>
</dbReference>
<evidence type="ECO:0000313" key="5">
    <source>
        <dbReference type="EMBL" id="OGI77598.1"/>
    </source>
</evidence>
<organism evidence="5 6">
    <name type="scientific">Candidatus Nomurabacteria bacterium RIFCSPHIGHO2_02_FULL_41_18</name>
    <dbReference type="NCBI Taxonomy" id="1801754"/>
    <lineage>
        <taxon>Bacteria</taxon>
        <taxon>Candidatus Nomuraibacteriota</taxon>
    </lineage>
</organism>
<proteinExistence type="predicted"/>
<protein>
    <recommendedName>
        <fullName evidence="4">M23ase beta-sheet core domain-containing protein</fullName>
    </recommendedName>
</protein>
<dbReference type="PANTHER" id="PTHR21666">
    <property type="entry name" value="PEPTIDASE-RELATED"/>
    <property type="match status" value="1"/>
</dbReference>
<evidence type="ECO:0000259" key="4">
    <source>
        <dbReference type="Pfam" id="PF01551"/>
    </source>
</evidence>
<name>A0A1F6W6P6_9BACT</name>
<dbReference type="AlphaFoldDB" id="A0A1F6W6P6"/>
<feature type="coiled-coil region" evidence="2">
    <location>
        <begin position="174"/>
        <end position="201"/>
    </location>
</feature>
<dbReference type="STRING" id="1801754.A3D42_01210"/>
<dbReference type="Gene3D" id="6.10.250.3150">
    <property type="match status" value="1"/>
</dbReference>
<dbReference type="SUPFAM" id="SSF51261">
    <property type="entry name" value="Duplicated hybrid motif"/>
    <property type="match status" value="1"/>
</dbReference>
<dbReference type="PANTHER" id="PTHR21666:SF289">
    <property type="entry name" value="L-ALA--D-GLU ENDOPEPTIDASE"/>
    <property type="match status" value="1"/>
</dbReference>
<sequence length="432" mass="48196">MRPFQDYKKRFKLIFCILVVFLTAPVFFSFAQTAKELQNKIDQRNNDIVKLEIEIRSYQKELDELGQEKNSLSSSIKALDITRKKLNADISITENKIEKTNFKIQGLSEDISTKQNSISNNMQAIAASIKITNEFENSSLVEILLSAEDFTLAWNDIDQRISVREKIIDHIEILRGIKVELEDTRAETIEAKNELLNLKTDLADQRKIVEQNSKEKNKLLAQTKNSEAGFQKIIKERLAQKDALERELRAYESELVYILDPSKLPNAGVLSWPLDFIYITQLFGKTSDSKRLYASGTHSGVDFRATVGTSVKSMASGIVVGVGDTDTQCPGASFGKFILIKYDNGLSSAYGHLSLVKARVGDRVVRGTVVAYSGNTGYSTGPHLHVSLYASDAVGVKSIPSKSCPGRILTQPIAAINAYLDPMYYLPSYSSR</sequence>
<accession>A0A1F6W6P6</accession>
<dbReference type="CDD" id="cd12797">
    <property type="entry name" value="M23_peptidase"/>
    <property type="match status" value="1"/>
</dbReference>
<feature type="signal peptide" evidence="3">
    <location>
        <begin position="1"/>
        <end position="31"/>
    </location>
</feature>